<proteinExistence type="predicted"/>
<accession>A0ABX7S2C9</accession>
<evidence type="ECO:0000313" key="1">
    <source>
        <dbReference type="EMBL" id="QSY57822.1"/>
    </source>
</evidence>
<dbReference type="EMBL" id="CP071591">
    <property type="protein sequence ID" value="QSY57822.1"/>
    <property type="molecule type" value="Genomic_DNA"/>
</dbReference>
<dbReference type="RefSeq" id="WP_165781984.1">
    <property type="nucleotide sequence ID" value="NZ_CP071591.1"/>
</dbReference>
<reference evidence="1 2" key="1">
    <citation type="submission" date="2021-03" db="EMBL/GenBank/DDBJ databases">
        <title>Genome sequencing of Bifidobacterium imperatoris JCM 32708.</title>
        <authorList>
            <person name="Kim J."/>
        </authorList>
    </citation>
    <scope>NUCLEOTIDE SEQUENCE [LARGE SCALE GENOMIC DNA]</scope>
    <source>
        <strain evidence="1 2">JCM 32708</strain>
    </source>
</reference>
<organism evidence="1 2">
    <name type="scientific">Bifidobacterium imperatoris</name>
    <dbReference type="NCBI Taxonomy" id="2020965"/>
    <lineage>
        <taxon>Bacteria</taxon>
        <taxon>Bacillati</taxon>
        <taxon>Actinomycetota</taxon>
        <taxon>Actinomycetes</taxon>
        <taxon>Bifidobacteriales</taxon>
        <taxon>Bifidobacteriaceae</taxon>
        <taxon>Bifidobacterium</taxon>
    </lineage>
</organism>
<evidence type="ECO:0000313" key="2">
    <source>
        <dbReference type="Proteomes" id="UP000663067"/>
    </source>
</evidence>
<name>A0ABX7S2C9_9BIFI</name>
<keyword evidence="2" id="KW-1185">Reference proteome</keyword>
<dbReference type="Proteomes" id="UP000663067">
    <property type="component" value="Chromosome"/>
</dbReference>
<sequence length="65" mass="6826">MQIVKTMIVSGDNVVAVGSDSIAFGNVMLRLAQTVRTFPDLGSELWPVRWKSAASVAAVPVGALP</sequence>
<gene>
    <name evidence="1" type="ORF">BLI708_00305</name>
</gene>
<protein>
    <submittedName>
        <fullName evidence="1">Uncharacterized protein</fullName>
    </submittedName>
</protein>